<dbReference type="Gene3D" id="3.30.420.340">
    <property type="entry name" value="UvrC, RNAse H endonuclease domain"/>
    <property type="match status" value="1"/>
</dbReference>
<dbReference type="HOGENOM" id="CLU_014841_3_0_4"/>
<dbReference type="InterPro" id="IPR010994">
    <property type="entry name" value="RuvA_2-like"/>
</dbReference>
<evidence type="ECO:0000256" key="6">
    <source>
        <dbReference type="ARBA" id="ARBA00023236"/>
    </source>
</evidence>
<dbReference type="SUPFAM" id="SSF46600">
    <property type="entry name" value="C-terminal UvrC-binding domain of UvrB"/>
    <property type="match status" value="1"/>
</dbReference>
<dbReference type="KEGG" id="kde:CDSE_0413"/>
<dbReference type="GO" id="GO:0009381">
    <property type="term" value="F:excinuclease ABC activity"/>
    <property type="evidence" value="ECO:0007669"/>
    <property type="project" value="UniProtKB-UniRule"/>
</dbReference>
<dbReference type="OrthoDB" id="9804933at2"/>
<comment type="subcellular location">
    <subcellularLocation>
        <location evidence="7">Cytoplasm</location>
    </subcellularLocation>
</comment>
<feature type="domain" description="GIY-YIG" evidence="9">
    <location>
        <begin position="16"/>
        <end position="94"/>
    </location>
</feature>
<keyword evidence="6 7" id="KW-0742">SOS response</keyword>
<evidence type="ECO:0000259" key="8">
    <source>
        <dbReference type="PROSITE" id="PS50151"/>
    </source>
</evidence>
<dbReference type="Gene3D" id="4.10.860.10">
    <property type="entry name" value="UVR domain"/>
    <property type="match status" value="1"/>
</dbReference>
<keyword evidence="1 7" id="KW-0963">Cytoplasm</keyword>
<accession>M1LLZ0</accession>
<dbReference type="Pfam" id="PF22920">
    <property type="entry name" value="UvrC_RNaseH"/>
    <property type="match status" value="1"/>
</dbReference>
<evidence type="ECO:0000313" key="11">
    <source>
        <dbReference type="EMBL" id="AGF46737.1"/>
    </source>
</evidence>
<dbReference type="GO" id="GO:0009432">
    <property type="term" value="P:SOS response"/>
    <property type="evidence" value="ECO:0007669"/>
    <property type="project" value="UniProtKB-UniRule"/>
</dbReference>
<dbReference type="PROSITE" id="PS50151">
    <property type="entry name" value="UVR"/>
    <property type="match status" value="1"/>
</dbReference>
<evidence type="ECO:0000256" key="3">
    <source>
        <dbReference type="ARBA" id="ARBA00022769"/>
    </source>
</evidence>
<evidence type="ECO:0000256" key="5">
    <source>
        <dbReference type="ARBA" id="ARBA00023204"/>
    </source>
</evidence>
<dbReference type="RefSeq" id="WP_015396148.1">
    <property type="nucleotide sequence ID" value="NC_020294.1"/>
</dbReference>
<comment type="function">
    <text evidence="7">The UvrABC repair system catalyzes the recognition and processing of DNA lesions. UvrC both incises the 5' and 3' sides of the lesion. The N-terminal half is responsible for the 3' incision and the C-terminal half is responsible for the 5' incision.</text>
</comment>
<keyword evidence="12" id="KW-1185">Reference proteome</keyword>
<gene>
    <name evidence="7" type="primary">uvrC</name>
    <name evidence="11" type="ORF">CDSE_0413</name>
</gene>
<dbReference type="InterPro" id="IPR035901">
    <property type="entry name" value="GIY-YIG_endonuc_sf"/>
</dbReference>
<protein>
    <recommendedName>
        <fullName evidence="7">UvrABC system protein C</fullName>
        <shortName evidence="7">Protein UvrC</shortName>
    </recommendedName>
    <alternativeName>
        <fullName evidence="7">Excinuclease ABC subunit C</fullName>
    </alternativeName>
</protein>
<dbReference type="InterPro" id="IPR004791">
    <property type="entry name" value="UvrC"/>
</dbReference>
<dbReference type="Gene3D" id="1.10.150.20">
    <property type="entry name" value="5' to 3' exonuclease, C-terminal subdomain"/>
    <property type="match status" value="1"/>
</dbReference>
<proteinExistence type="inferred from homology"/>
<feature type="domain" description="UvrC family homology region profile" evidence="10">
    <location>
        <begin position="258"/>
        <end position="481"/>
    </location>
</feature>
<dbReference type="HAMAP" id="MF_00203">
    <property type="entry name" value="UvrC"/>
    <property type="match status" value="1"/>
</dbReference>
<evidence type="ECO:0000256" key="4">
    <source>
        <dbReference type="ARBA" id="ARBA00022881"/>
    </source>
</evidence>
<dbReference type="FunFam" id="3.40.1440.10:FF:000001">
    <property type="entry name" value="UvrABC system protein C"/>
    <property type="match status" value="1"/>
</dbReference>
<dbReference type="InterPro" id="IPR003583">
    <property type="entry name" value="Hlx-hairpin-Hlx_DNA-bd_motif"/>
</dbReference>
<evidence type="ECO:0000313" key="12">
    <source>
        <dbReference type="Proteomes" id="UP000011547"/>
    </source>
</evidence>
<organism evidence="11 12">
    <name type="scientific">Candidatus Kinetoplastidibacterium desouzai TCC079E</name>
    <dbReference type="NCBI Taxonomy" id="1208919"/>
    <lineage>
        <taxon>Bacteria</taxon>
        <taxon>Pseudomonadati</taxon>
        <taxon>Pseudomonadota</taxon>
        <taxon>Betaproteobacteria</taxon>
        <taxon>Candidatus Kinetoplastidibacterium</taxon>
    </lineage>
</organism>
<evidence type="ECO:0000256" key="7">
    <source>
        <dbReference type="HAMAP-Rule" id="MF_00203"/>
    </source>
</evidence>
<dbReference type="SUPFAM" id="SSF47781">
    <property type="entry name" value="RuvA domain 2-like"/>
    <property type="match status" value="1"/>
</dbReference>
<feature type="domain" description="UVR" evidence="8">
    <location>
        <begin position="207"/>
        <end position="242"/>
    </location>
</feature>
<dbReference type="CDD" id="cd10434">
    <property type="entry name" value="GIY-YIG_UvrC_Cho"/>
    <property type="match status" value="1"/>
</dbReference>
<dbReference type="EMBL" id="CP003803">
    <property type="protein sequence ID" value="AGF46737.1"/>
    <property type="molecule type" value="Genomic_DNA"/>
</dbReference>
<keyword evidence="3 7" id="KW-0228">DNA excision</keyword>
<dbReference type="InterPro" id="IPR050066">
    <property type="entry name" value="UvrABC_protein_C"/>
</dbReference>
<comment type="subunit">
    <text evidence="7">Interacts with UvrB in an incision complex.</text>
</comment>
<evidence type="ECO:0000259" key="9">
    <source>
        <dbReference type="PROSITE" id="PS50164"/>
    </source>
</evidence>
<dbReference type="GO" id="GO:0003677">
    <property type="term" value="F:DNA binding"/>
    <property type="evidence" value="ECO:0007669"/>
    <property type="project" value="UniProtKB-UniRule"/>
</dbReference>
<dbReference type="PANTHER" id="PTHR30562:SF1">
    <property type="entry name" value="UVRABC SYSTEM PROTEIN C"/>
    <property type="match status" value="1"/>
</dbReference>
<dbReference type="Pfam" id="PF14520">
    <property type="entry name" value="HHH_5"/>
    <property type="match status" value="1"/>
</dbReference>
<dbReference type="GO" id="GO:0005737">
    <property type="term" value="C:cytoplasm"/>
    <property type="evidence" value="ECO:0007669"/>
    <property type="project" value="UniProtKB-SubCell"/>
</dbReference>
<dbReference type="Pfam" id="PF08459">
    <property type="entry name" value="UvrC_RNaseH_dom"/>
    <property type="match status" value="1"/>
</dbReference>
<evidence type="ECO:0000256" key="2">
    <source>
        <dbReference type="ARBA" id="ARBA00022763"/>
    </source>
</evidence>
<dbReference type="Pfam" id="PF02151">
    <property type="entry name" value="UVR"/>
    <property type="match status" value="1"/>
</dbReference>
<dbReference type="PANTHER" id="PTHR30562">
    <property type="entry name" value="UVRC/OXIDOREDUCTASE"/>
    <property type="match status" value="1"/>
</dbReference>
<dbReference type="InterPro" id="IPR001162">
    <property type="entry name" value="UvrC_RNase_H_dom"/>
</dbReference>
<name>M1LLZ0_9PROT</name>
<dbReference type="Proteomes" id="UP000011547">
    <property type="component" value="Chromosome"/>
</dbReference>
<dbReference type="GO" id="GO:0009380">
    <property type="term" value="C:excinuclease repair complex"/>
    <property type="evidence" value="ECO:0007669"/>
    <property type="project" value="InterPro"/>
</dbReference>
<dbReference type="PROSITE" id="PS50165">
    <property type="entry name" value="UVRC"/>
    <property type="match status" value="1"/>
</dbReference>
<comment type="similarity">
    <text evidence="7">Belongs to the UvrC family.</text>
</comment>
<sequence length="608" mass="69090">MSDNFDITSFLKTAPHLPGVYKYFDENDQVIYIGKARDIKKRISSYFRNNLPSLRITKMVSKISKIEIVITNSELEALILEHNLIKSLKPKYNIVFRDDKSYPYLKFSSHSYPRLMIARLLSSKQNIEQGKYFGPFPDSWAARETINILQKIFKLRTCEDSVLLNRSRPCLLGQIGRCSSPCVKKITLSDYNKTIEGASLFLQGKSRDLLLDIKQKMKQASDVMNFELAATFRDQIKALTGVLQKQSMEHIGIEDTDIIAVVNDNDQTCINVAMVRGGRYIGDNPLLFYNEHKDSPESILEIFITQHYSNKPLPKVLVCSHNFSAGKTLDLISYSQSRKVRLSFNPRGLRLTWLDQVKKNSKLFLARSTGNRDIMYLRIKDLIKTLDIKISCFDNLYIECFDISHYSGESTQASCVVFSKSNMQPSLYRIYKINDIVPGDDYAAMYQVLSRHFSLSKNKTTPSLVIIDGGQSQVDVAKNVFNKFGLDTNIIIGISKGEGRKVGLETIHFSYERAPLVLGSNSPALMLLALIRDEAHRFAIKNMRNSFLQSRKRSMLTEISGVGKKRSQLLLKHFGSFQAMTLATIEDIMKVKGISKSLAEKIYESISS</sequence>
<dbReference type="SMART" id="SM00278">
    <property type="entry name" value="HhH1"/>
    <property type="match status" value="2"/>
</dbReference>
<dbReference type="eggNOG" id="COG0322">
    <property type="taxonomic scope" value="Bacteria"/>
</dbReference>
<evidence type="ECO:0000256" key="1">
    <source>
        <dbReference type="ARBA" id="ARBA00022490"/>
    </source>
</evidence>
<dbReference type="InterPro" id="IPR000305">
    <property type="entry name" value="GIY-YIG_endonuc"/>
</dbReference>
<dbReference type="SUPFAM" id="SSF82771">
    <property type="entry name" value="GIY-YIG endonuclease"/>
    <property type="match status" value="1"/>
</dbReference>
<dbReference type="Gene3D" id="3.40.1440.10">
    <property type="entry name" value="GIY-YIG endonuclease"/>
    <property type="match status" value="1"/>
</dbReference>
<dbReference type="GO" id="GO:0006289">
    <property type="term" value="P:nucleotide-excision repair"/>
    <property type="evidence" value="ECO:0007669"/>
    <property type="project" value="UniProtKB-UniRule"/>
</dbReference>
<dbReference type="InterPro" id="IPR047296">
    <property type="entry name" value="GIY-YIG_UvrC_Cho"/>
</dbReference>
<dbReference type="AlphaFoldDB" id="M1LLZ0"/>
<dbReference type="InterPro" id="IPR038476">
    <property type="entry name" value="UvrC_RNase_H_dom_sf"/>
</dbReference>
<dbReference type="SMART" id="SM00465">
    <property type="entry name" value="GIYc"/>
    <property type="match status" value="1"/>
</dbReference>
<evidence type="ECO:0000259" key="10">
    <source>
        <dbReference type="PROSITE" id="PS50165"/>
    </source>
</evidence>
<keyword evidence="4 7" id="KW-0267">Excision nuclease</keyword>
<dbReference type="InterPro" id="IPR001943">
    <property type="entry name" value="UVR_dom"/>
</dbReference>
<keyword evidence="2 7" id="KW-0227">DNA damage</keyword>
<keyword evidence="5 7" id="KW-0234">DNA repair</keyword>
<dbReference type="STRING" id="1208919.CDSE_0413"/>
<dbReference type="NCBIfam" id="TIGR00194">
    <property type="entry name" value="uvrC"/>
    <property type="match status" value="1"/>
</dbReference>
<dbReference type="PROSITE" id="PS50164">
    <property type="entry name" value="GIY_YIG"/>
    <property type="match status" value="1"/>
</dbReference>
<reference evidence="11 12" key="1">
    <citation type="journal article" date="2013" name="Genome Biol. Evol.">
        <title>Genome evolution and phylogenomic analysis of candidatus kinetoplastibacterium, the betaproteobacterial endosymbionts of strigomonas and angomonas.</title>
        <authorList>
            <person name="Alves J.M."/>
            <person name="Serrano M.G."/>
            <person name="Maia da Silva F."/>
            <person name="Voegtly L.J."/>
            <person name="Matveyev A.V."/>
            <person name="Teixeira M.M."/>
            <person name="Camargo E.P."/>
            <person name="Buck G.A."/>
        </authorList>
    </citation>
    <scope>NUCLEOTIDE SEQUENCE [LARGE SCALE GENOMIC DNA]</scope>
    <source>
        <strain evidence="11 12">TCC079E</strain>
    </source>
</reference>
<dbReference type="PATRIC" id="fig|1208919.3.peg.174"/>
<dbReference type="InterPro" id="IPR036876">
    <property type="entry name" value="UVR_dom_sf"/>
</dbReference>
<dbReference type="Pfam" id="PF01541">
    <property type="entry name" value="GIY-YIG"/>
    <property type="match status" value="1"/>
</dbReference>